<dbReference type="Proteomes" id="UP000250235">
    <property type="component" value="Unassembled WGS sequence"/>
</dbReference>
<sequence>MADCRKPRLDVKKRPDRSTNSEESSSETSSSSESEHEVQCLMADETDEVFDFPNLEFTLMKPSGDKTGLDYNIDESSTTQTNSTPKLERTKFQTIKFVNSSMGQPAEAQSGETKIAVEPPIWQGRLCGLGYTAIEKPPGSWLTKKVEQMLAGAQRSSQPVGTYTAGSSPAPFKPRVPRGSACSIF</sequence>
<reference evidence="2 3" key="1">
    <citation type="journal article" date="2015" name="Proc. Natl. Acad. Sci. U.S.A.">
        <title>The resurrection genome of Boea hygrometrica: A blueprint for survival of dehydration.</title>
        <authorList>
            <person name="Xiao L."/>
            <person name="Yang G."/>
            <person name="Zhang L."/>
            <person name="Yang X."/>
            <person name="Zhao S."/>
            <person name="Ji Z."/>
            <person name="Zhou Q."/>
            <person name="Hu M."/>
            <person name="Wang Y."/>
            <person name="Chen M."/>
            <person name="Xu Y."/>
            <person name="Jin H."/>
            <person name="Xiao X."/>
            <person name="Hu G."/>
            <person name="Bao F."/>
            <person name="Hu Y."/>
            <person name="Wan P."/>
            <person name="Li L."/>
            <person name="Deng X."/>
            <person name="Kuang T."/>
            <person name="Xiang C."/>
            <person name="Zhu J.K."/>
            <person name="Oliver M.J."/>
            <person name="He Y."/>
        </authorList>
    </citation>
    <scope>NUCLEOTIDE SEQUENCE [LARGE SCALE GENOMIC DNA]</scope>
    <source>
        <strain evidence="3">cv. XS01</strain>
    </source>
</reference>
<evidence type="ECO:0000313" key="2">
    <source>
        <dbReference type="EMBL" id="KZV52486.1"/>
    </source>
</evidence>
<feature type="compositionally biased region" description="Low complexity" evidence="1">
    <location>
        <begin position="21"/>
        <end position="32"/>
    </location>
</feature>
<organism evidence="2 3">
    <name type="scientific">Dorcoceras hygrometricum</name>
    <dbReference type="NCBI Taxonomy" id="472368"/>
    <lineage>
        <taxon>Eukaryota</taxon>
        <taxon>Viridiplantae</taxon>
        <taxon>Streptophyta</taxon>
        <taxon>Embryophyta</taxon>
        <taxon>Tracheophyta</taxon>
        <taxon>Spermatophyta</taxon>
        <taxon>Magnoliopsida</taxon>
        <taxon>eudicotyledons</taxon>
        <taxon>Gunneridae</taxon>
        <taxon>Pentapetalae</taxon>
        <taxon>asterids</taxon>
        <taxon>lamiids</taxon>
        <taxon>Lamiales</taxon>
        <taxon>Gesneriaceae</taxon>
        <taxon>Didymocarpoideae</taxon>
        <taxon>Trichosporeae</taxon>
        <taxon>Loxocarpinae</taxon>
        <taxon>Dorcoceras</taxon>
    </lineage>
</organism>
<feature type="region of interest" description="Disordered" evidence="1">
    <location>
        <begin position="153"/>
        <end position="172"/>
    </location>
</feature>
<evidence type="ECO:0000313" key="3">
    <source>
        <dbReference type="Proteomes" id="UP000250235"/>
    </source>
</evidence>
<feature type="compositionally biased region" description="Basic and acidic residues" evidence="1">
    <location>
        <begin position="1"/>
        <end position="20"/>
    </location>
</feature>
<accession>A0A2Z7D5U2</accession>
<feature type="region of interest" description="Disordered" evidence="1">
    <location>
        <begin position="1"/>
        <end position="43"/>
    </location>
</feature>
<feature type="compositionally biased region" description="Polar residues" evidence="1">
    <location>
        <begin position="154"/>
        <end position="167"/>
    </location>
</feature>
<dbReference type="AlphaFoldDB" id="A0A2Z7D5U2"/>
<dbReference type="EMBL" id="KQ991055">
    <property type="protein sequence ID" value="KZV52486.1"/>
    <property type="molecule type" value="Genomic_DNA"/>
</dbReference>
<name>A0A2Z7D5U2_9LAMI</name>
<proteinExistence type="predicted"/>
<keyword evidence="3" id="KW-1185">Reference proteome</keyword>
<protein>
    <submittedName>
        <fullName evidence="2">Ribonuclease P protein subunit p29-like</fullName>
    </submittedName>
</protein>
<evidence type="ECO:0000256" key="1">
    <source>
        <dbReference type="SAM" id="MobiDB-lite"/>
    </source>
</evidence>
<gene>
    <name evidence="2" type="ORF">F511_22324</name>
</gene>